<dbReference type="STRING" id="1129794.C427_0230"/>
<dbReference type="HOGENOM" id="CLU_3120823_0_0_6"/>
<dbReference type="PATRIC" id="fig|1129794.4.peg.224"/>
<gene>
    <name evidence="1" type="ORF">C427_0230</name>
</gene>
<name>M4RFL8_9ALTE</name>
<accession>M4RFL8</accession>
<dbReference type="Proteomes" id="UP000011864">
    <property type="component" value="Chromosome"/>
</dbReference>
<reference evidence="1 2" key="1">
    <citation type="journal article" date="2013" name="Genome Announc.">
        <title>Complete Genome Sequence of Glaciecola psychrophila Strain 170T.</title>
        <authorList>
            <person name="Yin J."/>
            <person name="Chen J."/>
            <person name="Liu G."/>
            <person name="Yu Y."/>
            <person name="Song L."/>
            <person name="Wang X."/>
            <person name="Qu X."/>
        </authorList>
    </citation>
    <scope>NUCLEOTIDE SEQUENCE [LARGE SCALE GENOMIC DNA]</scope>
    <source>
        <strain evidence="1 2">170</strain>
    </source>
</reference>
<sequence length="50" mass="5773">MQSLSDNQDGYLVSWVTSSSGRIAIQPEVEHHTKIKLKKTLWLAAKWRAY</sequence>
<dbReference type="AlphaFoldDB" id="M4RFL8"/>
<proteinExistence type="predicted"/>
<protein>
    <submittedName>
        <fullName evidence="1">Uncharacterized protein</fullName>
    </submittedName>
</protein>
<evidence type="ECO:0000313" key="1">
    <source>
        <dbReference type="EMBL" id="AGH42340.1"/>
    </source>
</evidence>
<dbReference type="EMBL" id="CP003837">
    <property type="protein sequence ID" value="AGH42340.1"/>
    <property type="molecule type" value="Genomic_DNA"/>
</dbReference>
<dbReference type="KEGG" id="gps:C427_0230"/>
<organism evidence="1 2">
    <name type="scientific">Paraglaciecola psychrophila 170</name>
    <dbReference type="NCBI Taxonomy" id="1129794"/>
    <lineage>
        <taxon>Bacteria</taxon>
        <taxon>Pseudomonadati</taxon>
        <taxon>Pseudomonadota</taxon>
        <taxon>Gammaproteobacteria</taxon>
        <taxon>Alteromonadales</taxon>
        <taxon>Alteromonadaceae</taxon>
        <taxon>Paraglaciecola</taxon>
    </lineage>
</organism>
<evidence type="ECO:0000313" key="2">
    <source>
        <dbReference type="Proteomes" id="UP000011864"/>
    </source>
</evidence>
<keyword evidence="2" id="KW-1185">Reference proteome</keyword>